<evidence type="ECO:0000313" key="1">
    <source>
        <dbReference type="EMBL" id="SBT72854.1"/>
    </source>
</evidence>
<evidence type="ECO:0008006" key="3">
    <source>
        <dbReference type="Google" id="ProtNLM"/>
    </source>
</evidence>
<reference evidence="1 2" key="1">
    <citation type="submission" date="2016-06" db="EMBL/GenBank/DDBJ databases">
        <authorList>
            <consortium name="Pathogen Informatics"/>
        </authorList>
    </citation>
    <scope>NUCLEOTIDE SEQUENCE [LARGE SCALE GENOMIC DNA]</scope>
</reference>
<dbReference type="VEuPathDB" id="PlasmoDB:POWCR01_000061900"/>
<dbReference type="EMBL" id="FLRJ01000169">
    <property type="protein sequence ID" value="SBT72854.1"/>
    <property type="molecule type" value="Genomic_DNA"/>
</dbReference>
<dbReference type="AlphaFoldDB" id="A0A1C3KGS3"/>
<name>A0A1C3KGS3_PLAOA</name>
<gene>
    <name evidence="1" type="primary">PowCR01_000061900</name>
    <name evidence="1" type="ORF">POWCR01_000061900</name>
</gene>
<dbReference type="OrthoDB" id="388270at2759"/>
<evidence type="ECO:0000313" key="2">
    <source>
        <dbReference type="Proteomes" id="UP000243200"/>
    </source>
</evidence>
<accession>A0A1C3KGS3</accession>
<sequence>MTKGKFLDDLPSIKYKKELERGIRYEDVDRNISGDILTTYVQFWGTTWPNYLGDYINDYMNDWSKSNFEKRCRDLNYILDFILKKIEKKLQDSQGPYELIKNYINQAAITHLKPWDDECIRDSKIPEYSDDIENMKNIDDLCEDITYINGKFSEINSDHCNEIKSYIDRQITSLKEIYISSPEKYFHILKYYDFTTFDNLDSITGRLKFKCQHTTGAPLAGDQSETSQYSGRSASIIAVTSLSGILSSALLLYKTTSFGSILNTLVRNKIKFRNNLSDEAYYETLEDIPESSHDGAYNILYNSVGDS</sequence>
<dbReference type="VEuPathDB" id="PlasmoDB:PocGH01_00067400"/>
<protein>
    <recommendedName>
        <fullName evidence="3">PIR protein</fullName>
    </recommendedName>
</protein>
<dbReference type="Proteomes" id="UP000243200">
    <property type="component" value="Unassembled WGS sequence"/>
</dbReference>
<organism evidence="1 2">
    <name type="scientific">Plasmodium ovale</name>
    <name type="common">malaria parasite P. ovale</name>
    <dbReference type="NCBI Taxonomy" id="36330"/>
    <lineage>
        <taxon>Eukaryota</taxon>
        <taxon>Sar</taxon>
        <taxon>Alveolata</taxon>
        <taxon>Apicomplexa</taxon>
        <taxon>Aconoidasida</taxon>
        <taxon>Haemosporida</taxon>
        <taxon>Plasmodiidae</taxon>
        <taxon>Plasmodium</taxon>
        <taxon>Plasmodium (Plasmodium)</taxon>
    </lineage>
</organism>
<proteinExistence type="predicted"/>